<dbReference type="GO" id="GO:0052621">
    <property type="term" value="F:diguanylate cyclase activity"/>
    <property type="evidence" value="ECO:0007669"/>
    <property type="project" value="TreeGrafter"/>
</dbReference>
<dbReference type="NCBIfam" id="TIGR00254">
    <property type="entry name" value="GGDEF"/>
    <property type="match status" value="1"/>
</dbReference>
<dbReference type="eggNOG" id="COG2199">
    <property type="taxonomic scope" value="Bacteria"/>
</dbReference>
<gene>
    <name evidence="2" type="ORF">HMPREF9469_01168</name>
</gene>
<evidence type="ECO:0000313" key="2">
    <source>
        <dbReference type="EMBL" id="EHF00254.1"/>
    </source>
</evidence>
<dbReference type="HOGENOM" id="CLU_000445_11_28_9"/>
<dbReference type="CDD" id="cd01949">
    <property type="entry name" value="GGDEF"/>
    <property type="match status" value="1"/>
</dbReference>
<dbReference type="AlphaFoldDB" id="G5HEK6"/>
<sequence length="342" mass="39714">MNDTLLSLKEENKRLNEMVETDWLTGLYNRMAIEKKVNEVLKNRQLGVLFAIDIDNFKEINDRYGHIAGDRVLQGVAGILSKMVFPKDILARVGGDEFVIFMPISQDEAFIESRCQQIEQRFFNLPRSQFVISKLSLTVCGSSYQPGDNYSRLFNRADHLLLNEKGNRKKEKRTAYDRTLYPDHGKSLKVDMEQISRELSEPGQIQGAFCQDYESFVNIYRFMERRLKRIQSNIYSMLFTLTDKQGNFPVLQESSQLMEDLHEVIQSSLRSGDVFTRYSSCQFLLMVCDASGTETDSIAERILNKFNQHISCYDGYQIRYNRYPLKPVFSTNKIKNESASRQ</sequence>
<dbReference type="RefSeq" id="WP_007860078.1">
    <property type="nucleotide sequence ID" value="NZ_JH376420.1"/>
</dbReference>
<comment type="caution">
    <text evidence="2">The sequence shown here is derived from an EMBL/GenBank/DDBJ whole genome shotgun (WGS) entry which is preliminary data.</text>
</comment>
<dbReference type="InterPro" id="IPR050469">
    <property type="entry name" value="Diguanylate_Cyclase"/>
</dbReference>
<proteinExistence type="predicted"/>
<dbReference type="InterPro" id="IPR000160">
    <property type="entry name" value="GGDEF_dom"/>
</dbReference>
<organism evidence="2 3">
    <name type="scientific">[Clostridium] citroniae WAL-17108</name>
    <dbReference type="NCBI Taxonomy" id="742733"/>
    <lineage>
        <taxon>Bacteria</taxon>
        <taxon>Bacillati</taxon>
        <taxon>Bacillota</taxon>
        <taxon>Clostridia</taxon>
        <taxon>Lachnospirales</taxon>
        <taxon>Lachnospiraceae</taxon>
        <taxon>Enterocloster</taxon>
    </lineage>
</organism>
<dbReference type="SUPFAM" id="SSF55073">
    <property type="entry name" value="Nucleotide cyclase"/>
    <property type="match status" value="2"/>
</dbReference>
<evidence type="ECO:0000259" key="1">
    <source>
        <dbReference type="PROSITE" id="PS50887"/>
    </source>
</evidence>
<dbReference type="SMART" id="SM00267">
    <property type="entry name" value="GGDEF"/>
    <property type="match status" value="1"/>
</dbReference>
<reference evidence="2 3" key="1">
    <citation type="submission" date="2011-08" db="EMBL/GenBank/DDBJ databases">
        <title>The Genome Sequence of Clostridium citroniae WAL-17108.</title>
        <authorList>
            <consortium name="The Broad Institute Genome Sequencing Platform"/>
            <person name="Earl A."/>
            <person name="Ward D."/>
            <person name="Feldgarden M."/>
            <person name="Gevers D."/>
            <person name="Finegold S.M."/>
            <person name="Summanen P.H."/>
            <person name="Molitoris D.R."/>
            <person name="Vaisanen M.L."/>
            <person name="Daigneault M."/>
            <person name="Allen-Vercoe E."/>
            <person name="Young S.K."/>
            <person name="Zeng Q."/>
            <person name="Gargeya S."/>
            <person name="Fitzgerald M."/>
            <person name="Haas B."/>
            <person name="Abouelleil A."/>
            <person name="Alvarado L."/>
            <person name="Arachchi H.M."/>
            <person name="Berlin A."/>
            <person name="Brown A."/>
            <person name="Chapman S.B."/>
            <person name="Chen Z."/>
            <person name="Dunbar C."/>
            <person name="Freedman E."/>
            <person name="Gearin G."/>
            <person name="Gellesch M."/>
            <person name="Goldberg J."/>
            <person name="Griggs A."/>
            <person name="Gujja S."/>
            <person name="Heiman D."/>
            <person name="Howarth C."/>
            <person name="Larson L."/>
            <person name="Lui A."/>
            <person name="MacDonald P.J.P."/>
            <person name="Montmayeur A."/>
            <person name="Murphy C."/>
            <person name="Neiman D."/>
            <person name="Pearson M."/>
            <person name="Priest M."/>
            <person name="Roberts A."/>
            <person name="Saif S."/>
            <person name="Shea T."/>
            <person name="Shenoy N."/>
            <person name="Sisk P."/>
            <person name="Stolte C."/>
            <person name="Sykes S."/>
            <person name="Wortman J."/>
            <person name="Nusbaum C."/>
            <person name="Birren B."/>
        </authorList>
    </citation>
    <scope>NUCLEOTIDE SEQUENCE [LARGE SCALE GENOMIC DNA]</scope>
    <source>
        <strain evidence="2 3">WAL-17108</strain>
    </source>
</reference>
<dbReference type="PANTHER" id="PTHR45138:SF9">
    <property type="entry name" value="DIGUANYLATE CYCLASE DGCM-RELATED"/>
    <property type="match status" value="1"/>
</dbReference>
<evidence type="ECO:0000313" key="3">
    <source>
        <dbReference type="Proteomes" id="UP000003763"/>
    </source>
</evidence>
<dbReference type="Pfam" id="PF00990">
    <property type="entry name" value="GGDEF"/>
    <property type="match status" value="1"/>
</dbReference>
<dbReference type="PATRIC" id="fig|742733.3.peg.1197"/>
<dbReference type="Gene3D" id="3.30.70.270">
    <property type="match status" value="1"/>
</dbReference>
<dbReference type="PROSITE" id="PS50887">
    <property type="entry name" value="GGDEF"/>
    <property type="match status" value="1"/>
</dbReference>
<dbReference type="PANTHER" id="PTHR45138">
    <property type="entry name" value="REGULATORY COMPONENTS OF SENSORY TRANSDUCTION SYSTEM"/>
    <property type="match status" value="1"/>
</dbReference>
<dbReference type="InterPro" id="IPR043128">
    <property type="entry name" value="Rev_trsase/Diguanyl_cyclase"/>
</dbReference>
<protein>
    <recommendedName>
        <fullName evidence="1">GGDEF domain-containing protein</fullName>
    </recommendedName>
</protein>
<name>G5HEK6_9FIRM</name>
<accession>G5HEK6</accession>
<dbReference type="InterPro" id="IPR029787">
    <property type="entry name" value="Nucleotide_cyclase"/>
</dbReference>
<dbReference type="Proteomes" id="UP000003763">
    <property type="component" value="Unassembled WGS sequence"/>
</dbReference>
<dbReference type="EMBL" id="ADLJ01000007">
    <property type="protein sequence ID" value="EHF00254.1"/>
    <property type="molecule type" value="Genomic_DNA"/>
</dbReference>
<feature type="domain" description="GGDEF" evidence="1">
    <location>
        <begin position="45"/>
        <end position="178"/>
    </location>
</feature>